<proteinExistence type="predicted"/>
<name>A0A9X2BFA2_9BACL</name>
<evidence type="ECO:0000313" key="2">
    <source>
        <dbReference type="Proteomes" id="UP001139011"/>
    </source>
</evidence>
<gene>
    <name evidence="1" type="ORF">LCY76_23425</name>
</gene>
<protein>
    <submittedName>
        <fullName evidence="1">Uncharacterized protein</fullName>
    </submittedName>
</protein>
<organism evidence="1 2">
    <name type="scientific">Fictibacillus marinisediminis</name>
    <dbReference type="NCBI Taxonomy" id="2878389"/>
    <lineage>
        <taxon>Bacteria</taxon>
        <taxon>Bacillati</taxon>
        <taxon>Bacillota</taxon>
        <taxon>Bacilli</taxon>
        <taxon>Bacillales</taxon>
        <taxon>Fictibacillaceae</taxon>
        <taxon>Fictibacillus</taxon>
    </lineage>
</organism>
<reference evidence="1" key="1">
    <citation type="submission" date="2021-09" db="EMBL/GenBank/DDBJ databases">
        <title>Genome analysis of Fictibacillus sp. KIGAM418 isolated from marine sediment.</title>
        <authorList>
            <person name="Seo M.-J."/>
            <person name="Cho E.-S."/>
            <person name="Hwang C.Y."/>
        </authorList>
    </citation>
    <scope>NUCLEOTIDE SEQUENCE</scope>
    <source>
        <strain evidence="1">KIGAM418</strain>
    </source>
</reference>
<dbReference type="AlphaFoldDB" id="A0A9X2BFA2"/>
<accession>A0A9X2BFA2</accession>
<dbReference type="RefSeq" id="WP_248254891.1">
    <property type="nucleotide sequence ID" value="NZ_JAIWJX010000004.1"/>
</dbReference>
<evidence type="ECO:0000313" key="1">
    <source>
        <dbReference type="EMBL" id="MCK6259526.1"/>
    </source>
</evidence>
<keyword evidence="2" id="KW-1185">Reference proteome</keyword>
<dbReference type="EMBL" id="JAIWJX010000004">
    <property type="protein sequence ID" value="MCK6259526.1"/>
    <property type="molecule type" value="Genomic_DNA"/>
</dbReference>
<sequence>MEDLIFLLIFGSIAWIVFRLAAKLPIIPFQKKQTKKQTISNGKKALGNQKKAINTIEIDQEPNLMEDLLSSVVDIKDNMLHLTDNRFVMYCEVDPVNYFLKSNSEQETIDVAFETWLATLDYQVIWYLQNRFIDLSHPIENMRKELRNTEDLHPNALSYGDSLIKELEQWQNYSPRFETKAYIIFQYQVKTSSITADTEDELQEKITEKAKQEIIRRINTAASSLRKAEIGLKVLDSEGILDIFYHALNRRTAAGLKLKNLKESENFSLYSTADQDQIRVQLVKEMTEHEIAEKENSAKIENAS</sequence>
<dbReference type="Proteomes" id="UP001139011">
    <property type="component" value="Unassembled WGS sequence"/>
</dbReference>
<comment type="caution">
    <text evidence="1">The sequence shown here is derived from an EMBL/GenBank/DDBJ whole genome shotgun (WGS) entry which is preliminary data.</text>
</comment>